<dbReference type="OrthoDB" id="4957693at2759"/>
<sequence>MSTQLQFYNIANTSYDRDVHIYKEHLAKEKALREWISETVKGPTFDRIQQEVNSEYENEYAPLRKLIQGIKKQYAPSNVQVLSAIRREYHLVLGQAKYASMKPMVWYERWNSFYERAIAHDLNEIKGDVAVTDFLQAVGDRFEPLWARNKLDKHTIDVSRG</sequence>
<proteinExistence type="predicted"/>
<evidence type="ECO:0000313" key="1">
    <source>
        <dbReference type="EMBL" id="KAG5742678.1"/>
    </source>
</evidence>
<protein>
    <submittedName>
        <fullName evidence="1">Uncharacterized protein</fullName>
    </submittedName>
</protein>
<reference evidence="1" key="1">
    <citation type="journal article" date="2020" name="bioRxiv">
        <title>Historical genomics reveals the evolutionary mechanisms behind multiple outbreaks of the host-specific coffee wilt pathogen Fusarium xylarioides.</title>
        <authorList>
            <person name="Peck D."/>
            <person name="Nowell R.W."/>
            <person name="Flood J."/>
            <person name="Ryan M.J."/>
            <person name="Barraclough T.G."/>
        </authorList>
    </citation>
    <scope>NUCLEOTIDE SEQUENCE</scope>
    <source>
        <strain evidence="1">IMI 127659i</strain>
    </source>
</reference>
<name>A0A9P7HBN0_9HYPO</name>
<feature type="non-terminal residue" evidence="1">
    <location>
        <position position="161"/>
    </location>
</feature>
<evidence type="ECO:0000313" key="2">
    <source>
        <dbReference type="Proteomes" id="UP000750502"/>
    </source>
</evidence>
<dbReference type="Proteomes" id="UP000750502">
    <property type="component" value="Unassembled WGS sequence"/>
</dbReference>
<dbReference type="EMBL" id="JADFTT010004248">
    <property type="protein sequence ID" value="KAG5742678.1"/>
    <property type="molecule type" value="Genomic_DNA"/>
</dbReference>
<accession>A0A9P7HBN0</accession>
<reference evidence="1" key="2">
    <citation type="submission" date="2020-10" db="EMBL/GenBank/DDBJ databases">
        <authorList>
            <person name="Peck L.D."/>
            <person name="Nowell R.W."/>
            <person name="Flood J."/>
            <person name="Ryan M.J."/>
            <person name="Barraclough T.G."/>
        </authorList>
    </citation>
    <scope>NUCLEOTIDE SEQUENCE</scope>
    <source>
        <strain evidence="1">IMI 127659i</strain>
    </source>
</reference>
<comment type="caution">
    <text evidence="1">The sequence shown here is derived from an EMBL/GenBank/DDBJ whole genome shotgun (WGS) entry which is preliminary data.</text>
</comment>
<gene>
    <name evidence="1" type="ORF">H9Q72_014534</name>
</gene>
<dbReference type="AlphaFoldDB" id="A0A9P7HBN0"/>
<keyword evidence="2" id="KW-1185">Reference proteome</keyword>
<organism evidence="1 2">
    <name type="scientific">Fusarium xylarioides</name>
    <dbReference type="NCBI Taxonomy" id="221167"/>
    <lineage>
        <taxon>Eukaryota</taxon>
        <taxon>Fungi</taxon>
        <taxon>Dikarya</taxon>
        <taxon>Ascomycota</taxon>
        <taxon>Pezizomycotina</taxon>
        <taxon>Sordariomycetes</taxon>
        <taxon>Hypocreomycetidae</taxon>
        <taxon>Hypocreales</taxon>
        <taxon>Nectriaceae</taxon>
        <taxon>Fusarium</taxon>
        <taxon>Fusarium fujikuroi species complex</taxon>
    </lineage>
</organism>